<dbReference type="InterPro" id="IPR036909">
    <property type="entry name" value="Cyt_c-like_dom_sf"/>
</dbReference>
<gene>
    <name evidence="2" type="ORF">METZ01_LOCUS188459</name>
</gene>
<evidence type="ECO:0000313" key="2">
    <source>
        <dbReference type="EMBL" id="SVB35605.1"/>
    </source>
</evidence>
<proteinExistence type="predicted"/>
<dbReference type="Gene3D" id="1.10.760.10">
    <property type="entry name" value="Cytochrome c-like domain"/>
    <property type="match status" value="1"/>
</dbReference>
<dbReference type="PANTHER" id="PTHR35889">
    <property type="entry name" value="CYCLOINULO-OLIGOSACCHARIDE FRUCTANOTRANSFERASE-RELATED"/>
    <property type="match status" value="1"/>
</dbReference>
<dbReference type="InterPro" id="IPR011429">
    <property type="entry name" value="Cyt_c_Planctomycete-type"/>
</dbReference>
<dbReference type="SUPFAM" id="SSF46626">
    <property type="entry name" value="Cytochrome c"/>
    <property type="match status" value="1"/>
</dbReference>
<evidence type="ECO:0000259" key="1">
    <source>
        <dbReference type="Pfam" id="PF07635"/>
    </source>
</evidence>
<feature type="domain" description="Cytochrome C Planctomycete-type" evidence="1">
    <location>
        <begin position="45"/>
        <end position="105"/>
    </location>
</feature>
<organism evidence="2">
    <name type="scientific">marine metagenome</name>
    <dbReference type="NCBI Taxonomy" id="408172"/>
    <lineage>
        <taxon>unclassified sequences</taxon>
        <taxon>metagenomes</taxon>
        <taxon>ecological metagenomes</taxon>
    </lineage>
</organism>
<dbReference type="EMBL" id="UINC01038504">
    <property type="protein sequence ID" value="SVB35605.1"/>
    <property type="molecule type" value="Genomic_DNA"/>
</dbReference>
<accession>A0A382DBI2</accession>
<dbReference type="GO" id="GO:0020037">
    <property type="term" value="F:heme binding"/>
    <property type="evidence" value="ECO:0007669"/>
    <property type="project" value="InterPro"/>
</dbReference>
<protein>
    <recommendedName>
        <fullName evidence="1">Cytochrome C Planctomycete-type domain-containing protein</fullName>
    </recommendedName>
</protein>
<dbReference type="PANTHER" id="PTHR35889:SF3">
    <property type="entry name" value="F-BOX DOMAIN-CONTAINING PROTEIN"/>
    <property type="match status" value="1"/>
</dbReference>
<dbReference type="AlphaFoldDB" id="A0A382DBI2"/>
<dbReference type="GO" id="GO:0009055">
    <property type="term" value="F:electron transfer activity"/>
    <property type="evidence" value="ECO:0007669"/>
    <property type="project" value="InterPro"/>
</dbReference>
<sequence length="137" mass="15297">MGFLSKFLWVIPVLAVGMALDQARAAAPGEVRFGLHVRPLLSHYCMQCHGPDEGQRKAKLRLDTRDGLFGGSGDERIVVPGKTAESLLYQKITSHDRDDRMPPSETKKELAAEEIAIIRSWIEQGAEWEGHWAFVTP</sequence>
<reference evidence="2" key="1">
    <citation type="submission" date="2018-05" db="EMBL/GenBank/DDBJ databases">
        <authorList>
            <person name="Lanie J.A."/>
            <person name="Ng W.-L."/>
            <person name="Kazmierczak K.M."/>
            <person name="Andrzejewski T.M."/>
            <person name="Davidsen T.M."/>
            <person name="Wayne K.J."/>
            <person name="Tettelin H."/>
            <person name="Glass J.I."/>
            <person name="Rusch D."/>
            <person name="Podicherti R."/>
            <person name="Tsui H.-C.T."/>
            <person name="Winkler M.E."/>
        </authorList>
    </citation>
    <scope>NUCLEOTIDE SEQUENCE</scope>
</reference>
<feature type="non-terminal residue" evidence="2">
    <location>
        <position position="137"/>
    </location>
</feature>
<dbReference type="Pfam" id="PF07635">
    <property type="entry name" value="PSCyt1"/>
    <property type="match status" value="1"/>
</dbReference>
<name>A0A382DBI2_9ZZZZ</name>